<feature type="compositionally biased region" description="Basic and acidic residues" evidence="9">
    <location>
        <begin position="826"/>
        <end position="835"/>
    </location>
</feature>
<feature type="compositionally biased region" description="Basic and acidic residues" evidence="9">
    <location>
        <begin position="216"/>
        <end position="228"/>
    </location>
</feature>
<feature type="region of interest" description="Disordered" evidence="9">
    <location>
        <begin position="711"/>
        <end position="748"/>
    </location>
</feature>
<dbReference type="InterPro" id="IPR002110">
    <property type="entry name" value="Ankyrin_rpt"/>
</dbReference>
<dbReference type="Pfam" id="PF00078">
    <property type="entry name" value="RVT_1"/>
    <property type="match status" value="1"/>
</dbReference>
<dbReference type="SUPFAM" id="SSF48403">
    <property type="entry name" value="Ankyrin repeat"/>
    <property type="match status" value="1"/>
</dbReference>
<evidence type="ECO:0000256" key="9">
    <source>
        <dbReference type="SAM" id="MobiDB-lite"/>
    </source>
</evidence>
<keyword evidence="4" id="KW-0677">Repeat</keyword>
<evidence type="ECO:0000256" key="6">
    <source>
        <dbReference type="ARBA" id="ARBA00023054"/>
    </source>
</evidence>
<feature type="repeat" description="ANK" evidence="7">
    <location>
        <begin position="1086"/>
        <end position="1118"/>
    </location>
</feature>
<evidence type="ECO:0000313" key="12">
    <source>
        <dbReference type="Proteomes" id="UP001274896"/>
    </source>
</evidence>
<evidence type="ECO:0000256" key="2">
    <source>
        <dbReference type="ARBA" id="ARBA00012180"/>
    </source>
</evidence>
<dbReference type="Pfam" id="PF12796">
    <property type="entry name" value="Ank_2"/>
    <property type="match status" value="2"/>
</dbReference>
<evidence type="ECO:0000256" key="7">
    <source>
        <dbReference type="PROSITE-ProRule" id="PRU00023"/>
    </source>
</evidence>
<name>A0AAE0RJH0_9TELE</name>
<feature type="region of interest" description="Disordered" evidence="9">
    <location>
        <begin position="186"/>
        <end position="236"/>
    </location>
</feature>
<feature type="repeat" description="ANK" evidence="7">
    <location>
        <begin position="1119"/>
        <end position="1142"/>
    </location>
</feature>
<feature type="region of interest" description="Disordered" evidence="9">
    <location>
        <begin position="129"/>
        <end position="174"/>
    </location>
</feature>
<feature type="region of interest" description="Disordered" evidence="9">
    <location>
        <begin position="372"/>
        <end position="439"/>
    </location>
</feature>
<comment type="caution">
    <text evidence="11">The sequence shown here is derived from an EMBL/GenBank/DDBJ whole genome shotgun (WGS) entry which is preliminary data.</text>
</comment>
<feature type="domain" description="Reverse transcriptase" evidence="10">
    <location>
        <begin position="1247"/>
        <end position="1508"/>
    </location>
</feature>
<dbReference type="PANTHER" id="PTHR24168">
    <property type="entry name" value="KN MOTIF AND ANKYRIN REPEAT DOMAIN-CONTAINING"/>
    <property type="match status" value="1"/>
</dbReference>
<sequence length="1554" mass="173158">MAVVVNPGLDRSGVWICVSANGFSAKASESGGQRKQLPYSVETPYGFHLDLDFLKYVDDIEKGNTIKRVHIQRKNRGPKYSTLPRNFSLPGHGARPAAKDTWSNTSTLGSKPKSRVTEVQQLFDFRASNDNASSSSSSQSTPAAQSNVQGSSYLSSPKTVDQVHIQTSQDQQASLSLNVRPHLFRASSMPVNVPHRKASDSTDEQSSKSQNGSTDKLFRPADGSDRRGSIPQDRASLHQQITAALKRVRELEEQVRTIPELKSQICSLREEREQLLQRIQTQSQVKSLPEKEPCEKTKQESEESTNLPSETKQQEAPCLSQDSVSDSHAKVPEVESDVDKLAKNLEGPPTTTDLGEGPILSVVSVPLIRIEKADSPTDSEESEKTLEEPEQETEVSDTLSEQGLEEQEEKPENEETDLTVGFSITDEKGDSSEATVSQDKAEITETIDQSVVEKEKTASTTNEQDVLTIQELQEKVKTLEERLRQVSCDLETTNSLLRVQIEENRQKDVTILELSEKVKEPTDVSVEQEMQVPPETPEPFPQHINTCDASVNTDSKHVLEKAVLTDIDLTLIDSIKEPNQICCSTQTNIVETQEIEVLAQVMTSEKVVGVEIVTCDQAVETDVYENSLKAKEGKELETADEVLAYSVDIDDVNKETMSESMVSESDVAEEYVIVEKTEDDLVGTAPKDNVKVKSLVEEKEWVENVTVVTETIKPHTSTDEPLQQDQKQPQGQDIQPQAQRPAESSASPAAIGQVVTRIQGLLNEQWASLGSGSQETKGEGSQKQPVSKISSIQSHLRGSLSALSAFYSPVQKGGAAKQSGLKSIMKKNDCPDKQGSRGAKKNLKFVGVNGGYETTSSEESSGEENEDKREKEKEEEVDSSETEEQGEESGVAPEEEKEAATAGEQAEEAEAGGSQGSVEPKDPQAGVDPQEEQPSSELVDKNFMAACHYLKDRMPEVAAPNKEMRQVLMVLYQEWFRVSSQKESQADTVTLYLREVGNHTPTLLRYIVNLADGNGNMALHYSVSHSNFQVVKLLLDTGLCEVDHQNKAGYTAIMLAALTAAEGPEDMEVAQHLLSLGNINAQAGQSGQTALMLAVSHARTAMVHVLLNCNADVNIQDQDGSTALMCACEHGHTEIAKLLLDRPECDTCLKDKVGCELEEKERFWSELDEVMESIPTGERVVIGADFNGHVGEGNTGDEEVMGKFGVKERNLEGQMVVLPDDWETTAEVIRETGRKVLGVSSGRRKEDKETWWWNEEVQDSIQRKRLAKKKWDMDRTEENRQEYKELQRRVKRELSKAKQKAYDKLYTRLDTREGEKDLYRLTRQRDRDGKDVQQVRVIKDRDGRVLTNLEKAYDRVPREELWYCMRKSGVAEKYVRVVQDMYERSRTVVRCAVGQTEEFKVEVGLHQGSALSPFLFAMVMDQLSEEVRQESPWTMMFADDIVICSESREQVEENLERWRFALERRGMKVSRNKTEYMCVNEREGSGTVRLQGEEVKKVQEFKYLGSTVQSNGECGKEHGHTALSLAIKFSHSELVDLLKAHVEKAGTSYTSSLL</sequence>
<reference evidence="11" key="1">
    <citation type="submission" date="2023-06" db="EMBL/GenBank/DDBJ databases">
        <title>Male Hemibagrus guttatus genome.</title>
        <authorList>
            <person name="Bian C."/>
        </authorList>
    </citation>
    <scope>NUCLEOTIDE SEQUENCE</scope>
    <source>
        <strain evidence="11">Male_cb2023</strain>
        <tissue evidence="11">Muscle</tissue>
    </source>
</reference>
<feature type="coiled-coil region" evidence="8">
    <location>
        <begin position="462"/>
        <end position="489"/>
    </location>
</feature>
<dbReference type="GO" id="GO:0005737">
    <property type="term" value="C:cytoplasm"/>
    <property type="evidence" value="ECO:0007669"/>
    <property type="project" value="TreeGrafter"/>
</dbReference>
<accession>A0AAE0RJH0</accession>
<dbReference type="Gene3D" id="3.30.70.270">
    <property type="match status" value="1"/>
</dbReference>
<dbReference type="PROSITE" id="PS50088">
    <property type="entry name" value="ANK_REPEAT"/>
    <property type="match status" value="3"/>
</dbReference>
<dbReference type="GO" id="GO:0004523">
    <property type="term" value="F:RNA-DNA hybrid ribonuclease activity"/>
    <property type="evidence" value="ECO:0007669"/>
    <property type="project" value="UniProtKB-EC"/>
</dbReference>
<evidence type="ECO:0000256" key="8">
    <source>
        <dbReference type="SAM" id="Coils"/>
    </source>
</evidence>
<feature type="repeat" description="ANK" evidence="7">
    <location>
        <begin position="1014"/>
        <end position="1038"/>
    </location>
</feature>
<feature type="compositionally biased region" description="Acidic residues" evidence="9">
    <location>
        <begin position="875"/>
        <end position="897"/>
    </location>
</feature>
<evidence type="ECO:0000256" key="5">
    <source>
        <dbReference type="ARBA" id="ARBA00023043"/>
    </source>
</evidence>
<dbReference type="GO" id="GO:0005856">
    <property type="term" value="C:cytoskeleton"/>
    <property type="evidence" value="ECO:0007669"/>
    <property type="project" value="TreeGrafter"/>
</dbReference>
<evidence type="ECO:0000256" key="1">
    <source>
        <dbReference type="ARBA" id="ARBA00010879"/>
    </source>
</evidence>
<keyword evidence="3" id="KW-0597">Phosphoprotein</keyword>
<dbReference type="InterPro" id="IPR000477">
    <property type="entry name" value="RT_dom"/>
</dbReference>
<dbReference type="SMART" id="SM00248">
    <property type="entry name" value="ANK"/>
    <property type="match status" value="5"/>
</dbReference>
<feature type="compositionally biased region" description="Basic and acidic residues" evidence="9">
    <location>
        <begin position="325"/>
        <end position="343"/>
    </location>
</feature>
<dbReference type="PROSITE" id="PS50297">
    <property type="entry name" value="ANK_REP_REGION"/>
    <property type="match status" value="3"/>
</dbReference>
<dbReference type="EC" id="3.1.26.4" evidence="2"/>
<feature type="compositionally biased region" description="Low complexity" evidence="9">
    <location>
        <begin position="129"/>
        <end position="147"/>
    </location>
</feature>
<comment type="similarity">
    <text evidence="1">Belongs to the beta type-B retroviral polymerase family. HERV class-II K(HML-2) pol subfamily.</text>
</comment>
<dbReference type="InterPro" id="IPR021939">
    <property type="entry name" value="KN_motif"/>
</dbReference>
<feature type="compositionally biased region" description="Acidic residues" evidence="9">
    <location>
        <begin position="403"/>
        <end position="417"/>
    </location>
</feature>
<gene>
    <name evidence="11" type="ORF">QTP70_016679</name>
</gene>
<feature type="region of interest" description="Disordered" evidence="9">
    <location>
        <begin position="816"/>
        <end position="939"/>
    </location>
</feature>
<dbReference type="InterPro" id="IPR043128">
    <property type="entry name" value="Rev_trsase/Diguanyl_cyclase"/>
</dbReference>
<evidence type="ECO:0000256" key="3">
    <source>
        <dbReference type="ARBA" id="ARBA00022553"/>
    </source>
</evidence>
<feature type="region of interest" description="Disordered" evidence="9">
    <location>
        <begin position="279"/>
        <end position="358"/>
    </location>
</feature>
<dbReference type="FunFam" id="1.25.40.20:FF:000017">
    <property type="entry name" value="KN motif and ankyrin repeat domain-containing protein 1"/>
    <property type="match status" value="1"/>
</dbReference>
<keyword evidence="6 8" id="KW-0175">Coiled coil</keyword>
<dbReference type="Proteomes" id="UP001274896">
    <property type="component" value="Unassembled WGS sequence"/>
</dbReference>
<protein>
    <recommendedName>
        <fullName evidence="2">ribonuclease H</fullName>
        <ecNumber evidence="2">3.1.26.4</ecNumber>
    </recommendedName>
</protein>
<feature type="region of interest" description="Disordered" evidence="9">
    <location>
        <begin position="76"/>
        <end position="115"/>
    </location>
</feature>
<dbReference type="GO" id="GO:0030837">
    <property type="term" value="P:negative regulation of actin filament polymerization"/>
    <property type="evidence" value="ECO:0007669"/>
    <property type="project" value="InterPro"/>
</dbReference>
<feature type="compositionally biased region" description="Polar residues" evidence="9">
    <location>
        <begin position="148"/>
        <end position="174"/>
    </location>
</feature>
<dbReference type="InterPro" id="IPR047184">
    <property type="entry name" value="KANK1-4"/>
</dbReference>
<proteinExistence type="inferred from homology"/>
<keyword evidence="5 7" id="KW-0040">ANK repeat</keyword>
<dbReference type="InterPro" id="IPR043502">
    <property type="entry name" value="DNA/RNA_pol_sf"/>
</dbReference>
<dbReference type="InterPro" id="IPR036770">
    <property type="entry name" value="Ankyrin_rpt-contain_sf"/>
</dbReference>
<feature type="compositionally biased region" description="Basic and acidic residues" evidence="9">
    <location>
        <begin position="288"/>
        <end position="301"/>
    </location>
</feature>
<feature type="region of interest" description="Disordered" evidence="9">
    <location>
        <begin position="770"/>
        <end position="792"/>
    </location>
</feature>
<dbReference type="SUPFAM" id="SSF56672">
    <property type="entry name" value="DNA/RNA polymerases"/>
    <property type="match status" value="1"/>
</dbReference>
<evidence type="ECO:0000313" key="11">
    <source>
        <dbReference type="EMBL" id="KAK3556769.1"/>
    </source>
</evidence>
<feature type="coiled-coil region" evidence="8">
    <location>
        <begin position="1266"/>
        <end position="1300"/>
    </location>
</feature>
<dbReference type="Pfam" id="PF12075">
    <property type="entry name" value="KN_motif"/>
    <property type="match status" value="1"/>
</dbReference>
<dbReference type="Gene3D" id="1.25.40.20">
    <property type="entry name" value="Ankyrin repeat-containing domain"/>
    <property type="match status" value="1"/>
</dbReference>
<feature type="compositionally biased region" description="Low complexity" evidence="9">
    <location>
        <begin position="719"/>
        <end position="741"/>
    </location>
</feature>
<dbReference type="PROSITE" id="PS50878">
    <property type="entry name" value="RT_POL"/>
    <property type="match status" value="1"/>
</dbReference>
<evidence type="ECO:0000259" key="10">
    <source>
        <dbReference type="PROSITE" id="PS50878"/>
    </source>
</evidence>
<dbReference type="EMBL" id="JAUCMX010000001">
    <property type="protein sequence ID" value="KAK3556769.1"/>
    <property type="molecule type" value="Genomic_DNA"/>
</dbReference>
<dbReference type="PANTHER" id="PTHR24168:SF24">
    <property type="entry name" value="KN MOTIF AND ANKYRIN REPEAT DOMAIN-CONTAINING PROTEIN 4"/>
    <property type="match status" value="1"/>
</dbReference>
<keyword evidence="12" id="KW-1185">Reference proteome</keyword>
<evidence type="ECO:0000256" key="4">
    <source>
        <dbReference type="ARBA" id="ARBA00022737"/>
    </source>
</evidence>
<organism evidence="11 12">
    <name type="scientific">Hemibagrus guttatus</name>
    <dbReference type="NCBI Taxonomy" id="175788"/>
    <lineage>
        <taxon>Eukaryota</taxon>
        <taxon>Metazoa</taxon>
        <taxon>Chordata</taxon>
        <taxon>Craniata</taxon>
        <taxon>Vertebrata</taxon>
        <taxon>Euteleostomi</taxon>
        <taxon>Actinopterygii</taxon>
        <taxon>Neopterygii</taxon>
        <taxon>Teleostei</taxon>
        <taxon>Ostariophysi</taxon>
        <taxon>Siluriformes</taxon>
        <taxon>Bagridae</taxon>
        <taxon>Hemibagrus</taxon>
    </lineage>
</organism>